<dbReference type="Pfam" id="PF13850">
    <property type="entry name" value="ERGIC_N"/>
    <property type="match status" value="1"/>
</dbReference>
<evidence type="ECO:0000256" key="1">
    <source>
        <dbReference type="ARBA" id="ARBA00004370"/>
    </source>
</evidence>
<evidence type="ECO:0000256" key="3">
    <source>
        <dbReference type="ARBA" id="ARBA00022989"/>
    </source>
</evidence>
<feature type="compositionally biased region" description="Basic and acidic residues" evidence="5">
    <location>
        <begin position="423"/>
        <end position="432"/>
    </location>
</feature>
<dbReference type="InterPro" id="IPR036065">
    <property type="entry name" value="BolA-like_sf"/>
</dbReference>
<keyword evidence="10" id="KW-1185">Reference proteome</keyword>
<sequence>MMLVRRLLLQRTTAVSCRRLLTTIESQSTGTTGERHIFDRLRQELAPTKLAVTDSSGGCGSMYVVEIEAECFRGLTRVKQTKLVNALLKEELKEMHGMRVDRAYQARTSSGGVLSVLALLAVMVMLASETRDYLRYQHTHSFTIDSEVQQKVQINLGLTVAMPCNFLRVDVLDASGTSENVHSSITTRPVSQRLEFTGIGGQPRSVNQAADLHVHDIFAQANKRRRKNASTADGKGTACRIEGSVLISKVAGLLHVTAHGHGHGGAYVPRHMLNFTHHIDELSFGPLYPSLVNPLDDTLHFANHSLAAFRYFISVVPTLYIDSAGRRLPTNQYAVNEYYKAKTDTADADGKPPGVFLEYSFESIAITIREHRASLLVFLVRVCAAISGFFVTIGLVHRLVVSVTESVFGSKSGGTKAPVGILDSKHPSRADIDVPSTNVTSRK</sequence>
<keyword evidence="2 6" id="KW-0812">Transmembrane</keyword>
<dbReference type="Pfam" id="PF07970">
    <property type="entry name" value="COPIIcoated_ERV"/>
    <property type="match status" value="1"/>
</dbReference>
<evidence type="ECO:0000313" key="10">
    <source>
        <dbReference type="Proteomes" id="UP001140074"/>
    </source>
</evidence>
<dbReference type="PANTHER" id="PTHR10984">
    <property type="entry name" value="ENDOPLASMIC RETICULUM-GOLGI INTERMEDIATE COMPARTMENT PROTEIN"/>
    <property type="match status" value="1"/>
</dbReference>
<evidence type="ECO:0000256" key="6">
    <source>
        <dbReference type="SAM" id="Phobius"/>
    </source>
</evidence>
<dbReference type="InterPro" id="IPR012936">
    <property type="entry name" value="Erv_C"/>
</dbReference>
<feature type="transmembrane region" description="Helical" evidence="6">
    <location>
        <begin position="108"/>
        <end position="127"/>
    </location>
</feature>
<dbReference type="InterPro" id="IPR002634">
    <property type="entry name" value="BolA"/>
</dbReference>
<dbReference type="AlphaFoldDB" id="A0A9W8INE3"/>
<dbReference type="SUPFAM" id="SSF82657">
    <property type="entry name" value="BolA-like"/>
    <property type="match status" value="1"/>
</dbReference>
<dbReference type="Pfam" id="PF01722">
    <property type="entry name" value="BolA"/>
    <property type="match status" value="1"/>
</dbReference>
<dbReference type="Proteomes" id="UP001140074">
    <property type="component" value="Unassembled WGS sequence"/>
</dbReference>
<dbReference type="GO" id="GO:0006890">
    <property type="term" value="P:retrograde vesicle-mediated transport, Golgi to endoplasmic reticulum"/>
    <property type="evidence" value="ECO:0007669"/>
    <property type="project" value="TreeGrafter"/>
</dbReference>
<gene>
    <name evidence="9" type="ORF">GGH94_000387</name>
</gene>
<dbReference type="InterPro" id="IPR045888">
    <property type="entry name" value="Erv"/>
</dbReference>
<dbReference type="PANTHER" id="PTHR10984:SF81">
    <property type="entry name" value="ER-DERIVED VESICLES PROTEIN ERV41"/>
    <property type="match status" value="1"/>
</dbReference>
<evidence type="ECO:0008006" key="11">
    <source>
        <dbReference type="Google" id="ProtNLM"/>
    </source>
</evidence>
<name>A0A9W8INE3_9FUNG</name>
<keyword evidence="3 6" id="KW-1133">Transmembrane helix</keyword>
<reference evidence="9" key="1">
    <citation type="submission" date="2022-07" db="EMBL/GenBank/DDBJ databases">
        <title>Phylogenomic reconstructions and comparative analyses of Kickxellomycotina fungi.</title>
        <authorList>
            <person name="Reynolds N.K."/>
            <person name="Stajich J.E."/>
            <person name="Barry K."/>
            <person name="Grigoriev I.V."/>
            <person name="Crous P."/>
            <person name="Smith M.E."/>
        </authorList>
    </citation>
    <scope>NUCLEOTIDE SEQUENCE</scope>
    <source>
        <strain evidence="9">RSA 476</strain>
    </source>
</reference>
<evidence type="ECO:0000256" key="4">
    <source>
        <dbReference type="ARBA" id="ARBA00023136"/>
    </source>
</evidence>
<organism evidence="9 10">
    <name type="scientific">Coemansia aciculifera</name>
    <dbReference type="NCBI Taxonomy" id="417176"/>
    <lineage>
        <taxon>Eukaryota</taxon>
        <taxon>Fungi</taxon>
        <taxon>Fungi incertae sedis</taxon>
        <taxon>Zoopagomycota</taxon>
        <taxon>Kickxellomycotina</taxon>
        <taxon>Kickxellomycetes</taxon>
        <taxon>Kickxellales</taxon>
        <taxon>Kickxellaceae</taxon>
        <taxon>Coemansia</taxon>
    </lineage>
</organism>
<dbReference type="Gene3D" id="3.30.300.90">
    <property type="entry name" value="BolA-like"/>
    <property type="match status" value="1"/>
</dbReference>
<evidence type="ECO:0000259" key="7">
    <source>
        <dbReference type="Pfam" id="PF07970"/>
    </source>
</evidence>
<dbReference type="GO" id="GO:0006888">
    <property type="term" value="P:endoplasmic reticulum to Golgi vesicle-mediated transport"/>
    <property type="evidence" value="ECO:0007669"/>
    <property type="project" value="TreeGrafter"/>
</dbReference>
<protein>
    <recommendedName>
        <fullName evidence="11">DUF1692-domain-containing protein</fullName>
    </recommendedName>
</protein>
<evidence type="ECO:0000259" key="8">
    <source>
        <dbReference type="Pfam" id="PF13850"/>
    </source>
</evidence>
<evidence type="ECO:0000256" key="5">
    <source>
        <dbReference type="SAM" id="MobiDB-lite"/>
    </source>
</evidence>
<dbReference type="GO" id="GO:0030134">
    <property type="term" value="C:COPII-coated ER to Golgi transport vesicle"/>
    <property type="evidence" value="ECO:0007669"/>
    <property type="project" value="TreeGrafter"/>
</dbReference>
<feature type="transmembrane region" description="Helical" evidence="6">
    <location>
        <begin position="375"/>
        <end position="396"/>
    </location>
</feature>
<evidence type="ECO:0000256" key="2">
    <source>
        <dbReference type="ARBA" id="ARBA00022692"/>
    </source>
</evidence>
<comment type="subcellular location">
    <subcellularLocation>
        <location evidence="1">Membrane</location>
    </subcellularLocation>
</comment>
<dbReference type="GO" id="GO:0005789">
    <property type="term" value="C:endoplasmic reticulum membrane"/>
    <property type="evidence" value="ECO:0007669"/>
    <property type="project" value="TreeGrafter"/>
</dbReference>
<dbReference type="EMBL" id="JANBUY010000007">
    <property type="protein sequence ID" value="KAJ2868119.1"/>
    <property type="molecule type" value="Genomic_DNA"/>
</dbReference>
<accession>A0A9W8INE3</accession>
<evidence type="ECO:0000313" key="9">
    <source>
        <dbReference type="EMBL" id="KAJ2868119.1"/>
    </source>
</evidence>
<feature type="region of interest" description="Disordered" evidence="5">
    <location>
        <begin position="408"/>
        <end position="443"/>
    </location>
</feature>
<dbReference type="InterPro" id="IPR039542">
    <property type="entry name" value="Erv_N"/>
</dbReference>
<comment type="caution">
    <text evidence="9">The sequence shown here is derived from an EMBL/GenBank/DDBJ whole genome shotgun (WGS) entry which is preliminary data.</text>
</comment>
<feature type="domain" description="Endoplasmic reticulum vesicle transporter N-terminal" evidence="8">
    <location>
        <begin position="100"/>
        <end position="178"/>
    </location>
</feature>
<feature type="domain" description="Endoplasmic reticulum vesicle transporter C-terminal" evidence="7">
    <location>
        <begin position="220"/>
        <end position="396"/>
    </location>
</feature>
<proteinExistence type="predicted"/>
<keyword evidence="4 6" id="KW-0472">Membrane</keyword>
<dbReference type="GO" id="GO:0000139">
    <property type="term" value="C:Golgi membrane"/>
    <property type="evidence" value="ECO:0007669"/>
    <property type="project" value="TreeGrafter"/>
</dbReference>